<protein>
    <submittedName>
        <fullName evidence="2">ATP-binding protein</fullName>
    </submittedName>
</protein>
<dbReference type="Proteomes" id="UP000662783">
    <property type="component" value="Chromosome"/>
</dbReference>
<sequence>MEEISKAKDIIKVALVGPECTGKSTLSSLLAKYYNTAWVPEYARQYIDRLDRPYEEKDLLKIAKGQTQLEDKFSEQANKVLICDTDLSVIKIWSEHKYGACYDEILREYHSRKYDLHILTGIDIPWDEDPQRENPHLREFFYDTFKNDLIQRGANFIEVSGSHYERQKKAVKAIDALLNS</sequence>
<dbReference type="InterPro" id="IPR038727">
    <property type="entry name" value="NadR/Ttd14_AAA_dom"/>
</dbReference>
<gene>
    <name evidence="2" type="ORF">JR347_04680</name>
</gene>
<dbReference type="GO" id="GO:0005524">
    <property type="term" value="F:ATP binding"/>
    <property type="evidence" value="ECO:0007669"/>
    <property type="project" value="UniProtKB-KW"/>
</dbReference>
<dbReference type="EMBL" id="CP070608">
    <property type="protein sequence ID" value="QSE98376.1"/>
    <property type="molecule type" value="Genomic_DNA"/>
</dbReference>
<dbReference type="KEGG" id="fuv:JR347_04680"/>
<dbReference type="PANTHER" id="PTHR37512:SF1">
    <property type="entry name" value="NADR_TTD14 AAA DOMAIN-CONTAINING PROTEIN"/>
    <property type="match status" value="1"/>
</dbReference>
<dbReference type="InterPro" id="IPR027417">
    <property type="entry name" value="P-loop_NTPase"/>
</dbReference>
<proteinExistence type="predicted"/>
<keyword evidence="2" id="KW-0067">ATP-binding</keyword>
<dbReference type="AlphaFoldDB" id="A0A975A1J3"/>
<accession>A0A975A1J3</accession>
<reference evidence="2" key="1">
    <citation type="submission" date="2021-02" db="EMBL/GenBank/DDBJ databases">
        <title>Fulvivirga sp. S481 isolated from sea water.</title>
        <authorList>
            <person name="Bae S.S."/>
            <person name="Baek K."/>
        </authorList>
    </citation>
    <scope>NUCLEOTIDE SEQUENCE</scope>
    <source>
        <strain evidence="2">S481</strain>
    </source>
</reference>
<keyword evidence="3" id="KW-1185">Reference proteome</keyword>
<organism evidence="2 3">
    <name type="scientific">Fulvivirga lutea</name>
    <dbReference type="NCBI Taxonomy" id="2810512"/>
    <lineage>
        <taxon>Bacteria</taxon>
        <taxon>Pseudomonadati</taxon>
        <taxon>Bacteroidota</taxon>
        <taxon>Cytophagia</taxon>
        <taxon>Cytophagales</taxon>
        <taxon>Fulvivirgaceae</taxon>
        <taxon>Fulvivirga</taxon>
    </lineage>
</organism>
<name>A0A975A1J3_9BACT</name>
<feature type="domain" description="NadR/Ttd14 AAA" evidence="1">
    <location>
        <begin position="12"/>
        <end position="166"/>
    </location>
</feature>
<dbReference type="Gene3D" id="3.40.50.300">
    <property type="entry name" value="P-loop containing nucleotide triphosphate hydrolases"/>
    <property type="match status" value="1"/>
</dbReference>
<keyword evidence="2" id="KW-0547">Nucleotide-binding</keyword>
<dbReference type="PANTHER" id="PTHR37512">
    <property type="entry name" value="TRIFUNCTIONAL NAD BIOSYNTHESIS/REGULATOR PROTEIN NADR"/>
    <property type="match status" value="1"/>
</dbReference>
<evidence type="ECO:0000259" key="1">
    <source>
        <dbReference type="Pfam" id="PF13521"/>
    </source>
</evidence>
<dbReference type="Pfam" id="PF13521">
    <property type="entry name" value="AAA_28"/>
    <property type="match status" value="1"/>
</dbReference>
<dbReference type="RefSeq" id="WP_205722890.1">
    <property type="nucleotide sequence ID" value="NZ_CP070608.1"/>
</dbReference>
<evidence type="ECO:0000313" key="3">
    <source>
        <dbReference type="Proteomes" id="UP000662783"/>
    </source>
</evidence>
<dbReference type="SUPFAM" id="SSF52540">
    <property type="entry name" value="P-loop containing nucleoside triphosphate hydrolases"/>
    <property type="match status" value="1"/>
</dbReference>
<dbReference type="InterPro" id="IPR052735">
    <property type="entry name" value="NAD_biosynth-regulator"/>
</dbReference>
<evidence type="ECO:0000313" key="2">
    <source>
        <dbReference type="EMBL" id="QSE98376.1"/>
    </source>
</evidence>